<feature type="coiled-coil region" evidence="1">
    <location>
        <begin position="21"/>
        <end position="48"/>
    </location>
</feature>
<organism evidence="2 3">
    <name type="scientific">Paraburkholderia megapolitana</name>
    <dbReference type="NCBI Taxonomy" id="420953"/>
    <lineage>
        <taxon>Bacteria</taxon>
        <taxon>Pseudomonadati</taxon>
        <taxon>Pseudomonadota</taxon>
        <taxon>Betaproteobacteria</taxon>
        <taxon>Burkholderiales</taxon>
        <taxon>Burkholderiaceae</taxon>
        <taxon>Paraburkholderia</taxon>
    </lineage>
</organism>
<keyword evidence="1" id="KW-0175">Coiled coil</keyword>
<name>A0A1I3DVT2_9BURK</name>
<dbReference type="OrthoDB" id="9152445at2"/>
<dbReference type="STRING" id="420953.SAMN05192543_101550"/>
<evidence type="ECO:0000313" key="2">
    <source>
        <dbReference type="EMBL" id="SFH90842.1"/>
    </source>
</evidence>
<accession>A0A1I3DVT2</accession>
<reference evidence="2 3" key="1">
    <citation type="submission" date="2016-10" db="EMBL/GenBank/DDBJ databases">
        <authorList>
            <person name="de Groot N.N."/>
        </authorList>
    </citation>
    <scope>NUCLEOTIDE SEQUENCE [LARGE SCALE GENOMIC DNA]</scope>
    <source>
        <strain evidence="2 3">LMG 23650</strain>
    </source>
</reference>
<dbReference type="RefSeq" id="WP_091007060.1">
    <property type="nucleotide sequence ID" value="NZ_CP041743.1"/>
</dbReference>
<evidence type="ECO:0000256" key="1">
    <source>
        <dbReference type="SAM" id="Coils"/>
    </source>
</evidence>
<dbReference type="Proteomes" id="UP000199548">
    <property type="component" value="Unassembled WGS sequence"/>
</dbReference>
<dbReference type="EMBL" id="FOQU01000001">
    <property type="protein sequence ID" value="SFH90842.1"/>
    <property type="molecule type" value="Genomic_DNA"/>
</dbReference>
<gene>
    <name evidence="2" type="ORF">SAMN05192543_101550</name>
</gene>
<evidence type="ECO:0000313" key="3">
    <source>
        <dbReference type="Proteomes" id="UP000199548"/>
    </source>
</evidence>
<dbReference type="AlphaFoldDB" id="A0A1I3DVT2"/>
<sequence length="129" mass="14696">MNIAETHHATDAASMGQVVADHIIENRLDEAEALLQELNDAYPETRNKLVFPVMIAIQRGFTTEAWQLVNGLPDDQCPELKALCLRQMNDPSWYGYAESCVDHPDANIRKAMRNLLDRSEADDIHPFYR</sequence>
<keyword evidence="3" id="KW-1185">Reference proteome</keyword>
<proteinExistence type="predicted"/>
<protein>
    <submittedName>
        <fullName evidence="2">Type III secretion protein (HrpB1_HrpK)</fullName>
    </submittedName>
</protein>